<dbReference type="PANTHER" id="PTHR38791">
    <property type="entry name" value="ZN(II)2CYS6 TRANSCRIPTION FACTOR (EUROFUNG)-RELATED-RELATED"/>
    <property type="match status" value="1"/>
</dbReference>
<feature type="domain" description="Zn(2)-C6 fungal-type" evidence="5">
    <location>
        <begin position="10"/>
        <end position="38"/>
    </location>
</feature>
<sequence>MVYCRAPSKGCERCRQRKVKCDEGRPGCLKCAKLKQNCPGYRNLDEVRIRDESERVAHRHRQEDNSSEVWIPQQPLAQSLWHTTPAGCFATSPQASMTIEYPLSPSSHALGANFFFAKYSPNDGSSFRNYHAWLIQSYSEQGPNNVLRKAIEAVGMAGLSNVFYAPNVKSQARAQYFAALVSMQQALNDPAQAVSDATFMALMLLAFFETVDCNNPGRYPHWAAHVKAGTAVLELRGQNQFDSERGGLLYVQFRSYLLLACMQENLAVPKALVKATFSFQTGALRQNWQRANIASPGSITEICIRVANLCAVLKGQEVTNPQAIRAIALEIDTDLETWRAGLPPSWAYATIQVRDAANDTFSGKKHVYNNLWNAEAWNYWRTLRALVTQLMLENEARSTEPDDALMTRALSTLRQLCIEICISTYSFRDSPRKSPSVPLDVCL</sequence>
<dbReference type="InterPro" id="IPR036864">
    <property type="entry name" value="Zn2-C6_fun-type_DNA-bd_sf"/>
</dbReference>
<dbReference type="GeneID" id="30013699"/>
<dbReference type="InterPro" id="IPR001138">
    <property type="entry name" value="Zn2Cys6_DnaBD"/>
</dbReference>
<keyword evidence="4" id="KW-0539">Nucleus</keyword>
<keyword evidence="2" id="KW-0238">DNA-binding</keyword>
<proteinExistence type="predicted"/>
<dbReference type="PROSITE" id="PS00463">
    <property type="entry name" value="ZN2_CY6_FUNGAL_1"/>
    <property type="match status" value="1"/>
</dbReference>
<dbReference type="RefSeq" id="XP_018689719.1">
    <property type="nucleotide sequence ID" value="XM_018841038.1"/>
</dbReference>
<keyword evidence="7" id="KW-1185">Reference proteome</keyword>
<dbReference type="OrthoDB" id="5429770at2759"/>
<dbReference type="GO" id="GO:0008270">
    <property type="term" value="F:zinc ion binding"/>
    <property type="evidence" value="ECO:0007669"/>
    <property type="project" value="InterPro"/>
</dbReference>
<reference evidence="6 7" key="1">
    <citation type="submission" date="2016-04" db="EMBL/GenBank/DDBJ databases">
        <title>Draft genome of Fonsecaea erecta CBS 125763.</title>
        <authorList>
            <person name="Weiss V.A."/>
            <person name="Vicente V.A."/>
            <person name="Raittz R.T."/>
            <person name="Moreno L.F."/>
            <person name="De Souza E.M."/>
            <person name="Pedrosa F.O."/>
            <person name="Steffens M.B."/>
            <person name="Faoro H."/>
            <person name="Tadra-Sfeir M.Z."/>
            <person name="Najafzadeh M.J."/>
            <person name="Felipe M.S."/>
            <person name="Teixeira M."/>
            <person name="Sun J."/>
            <person name="Xi L."/>
            <person name="Gomes R."/>
            <person name="De Azevedo C.M."/>
            <person name="Salgado C.G."/>
            <person name="Da Silva M.B."/>
            <person name="Nascimento M.F."/>
            <person name="Queiroz-Telles F."/>
            <person name="Attili D.S."/>
            <person name="Gorbushina A."/>
        </authorList>
    </citation>
    <scope>NUCLEOTIDE SEQUENCE [LARGE SCALE GENOMIC DNA]</scope>
    <source>
        <strain evidence="6 7">CBS 125763</strain>
    </source>
</reference>
<dbReference type="EMBL" id="LVYI01000009">
    <property type="protein sequence ID" value="OAP56352.1"/>
    <property type="molecule type" value="Genomic_DNA"/>
</dbReference>
<dbReference type="GO" id="GO:0000981">
    <property type="term" value="F:DNA-binding transcription factor activity, RNA polymerase II-specific"/>
    <property type="evidence" value="ECO:0007669"/>
    <property type="project" value="InterPro"/>
</dbReference>
<evidence type="ECO:0000256" key="4">
    <source>
        <dbReference type="ARBA" id="ARBA00023242"/>
    </source>
</evidence>
<dbReference type="GO" id="GO:0003677">
    <property type="term" value="F:DNA binding"/>
    <property type="evidence" value="ECO:0007669"/>
    <property type="project" value="UniProtKB-KW"/>
</dbReference>
<keyword evidence="3" id="KW-0804">Transcription</keyword>
<dbReference type="InterPro" id="IPR021858">
    <property type="entry name" value="Fun_TF"/>
</dbReference>
<evidence type="ECO:0000256" key="3">
    <source>
        <dbReference type="ARBA" id="ARBA00023163"/>
    </source>
</evidence>
<dbReference type="SMART" id="SM00066">
    <property type="entry name" value="GAL4"/>
    <property type="match status" value="1"/>
</dbReference>
<accession>A0A178Z9K3</accession>
<dbReference type="STRING" id="1367422.A0A178Z9K3"/>
<dbReference type="AlphaFoldDB" id="A0A178Z9K3"/>
<dbReference type="Gene3D" id="4.10.240.10">
    <property type="entry name" value="Zn(2)-C6 fungal-type DNA-binding domain"/>
    <property type="match status" value="1"/>
</dbReference>
<dbReference type="Pfam" id="PF11951">
    <property type="entry name" value="Fungal_trans_2"/>
    <property type="match status" value="1"/>
</dbReference>
<dbReference type="Pfam" id="PF00172">
    <property type="entry name" value="Zn_clus"/>
    <property type="match status" value="1"/>
</dbReference>
<dbReference type="SUPFAM" id="SSF57701">
    <property type="entry name" value="Zn2/Cys6 DNA-binding domain"/>
    <property type="match status" value="1"/>
</dbReference>
<evidence type="ECO:0000256" key="2">
    <source>
        <dbReference type="ARBA" id="ARBA00023125"/>
    </source>
</evidence>
<dbReference type="Proteomes" id="UP000078343">
    <property type="component" value="Unassembled WGS sequence"/>
</dbReference>
<dbReference type="PROSITE" id="PS50048">
    <property type="entry name" value="ZN2_CY6_FUNGAL_2"/>
    <property type="match status" value="1"/>
</dbReference>
<evidence type="ECO:0000313" key="6">
    <source>
        <dbReference type="EMBL" id="OAP56352.1"/>
    </source>
</evidence>
<evidence type="ECO:0000259" key="5">
    <source>
        <dbReference type="PROSITE" id="PS50048"/>
    </source>
</evidence>
<comment type="caution">
    <text evidence="6">The sequence shown here is derived from an EMBL/GenBank/DDBJ whole genome shotgun (WGS) entry which is preliminary data.</text>
</comment>
<name>A0A178Z9K3_9EURO</name>
<evidence type="ECO:0000313" key="7">
    <source>
        <dbReference type="Proteomes" id="UP000078343"/>
    </source>
</evidence>
<dbReference type="InterPro" id="IPR053175">
    <property type="entry name" value="DHMBA_Reg_Transcription_Factor"/>
</dbReference>
<organism evidence="6 7">
    <name type="scientific">Fonsecaea erecta</name>
    <dbReference type="NCBI Taxonomy" id="1367422"/>
    <lineage>
        <taxon>Eukaryota</taxon>
        <taxon>Fungi</taxon>
        <taxon>Dikarya</taxon>
        <taxon>Ascomycota</taxon>
        <taxon>Pezizomycotina</taxon>
        <taxon>Eurotiomycetes</taxon>
        <taxon>Chaetothyriomycetidae</taxon>
        <taxon>Chaetothyriales</taxon>
        <taxon>Herpotrichiellaceae</taxon>
        <taxon>Fonsecaea</taxon>
    </lineage>
</organism>
<dbReference type="CDD" id="cd00067">
    <property type="entry name" value="GAL4"/>
    <property type="match status" value="1"/>
</dbReference>
<evidence type="ECO:0000256" key="1">
    <source>
        <dbReference type="ARBA" id="ARBA00023015"/>
    </source>
</evidence>
<protein>
    <recommendedName>
        <fullName evidence="5">Zn(2)-C6 fungal-type domain-containing protein</fullName>
    </recommendedName>
</protein>
<gene>
    <name evidence="6" type="ORF">AYL99_09531</name>
</gene>
<keyword evidence="1" id="KW-0805">Transcription regulation</keyword>